<comment type="caution">
    <text evidence="6">The sequence shown here is derived from an EMBL/GenBank/DDBJ whole genome shotgun (WGS) entry which is preliminary data.</text>
</comment>
<evidence type="ECO:0000259" key="5">
    <source>
        <dbReference type="Pfam" id="PF14393"/>
    </source>
</evidence>
<dbReference type="CDD" id="cd00761">
    <property type="entry name" value="Glyco_tranf_GTA_type"/>
    <property type="match status" value="1"/>
</dbReference>
<name>A0A087E3C9_9BIFI</name>
<dbReference type="EMBL" id="JGZT01000007">
    <property type="protein sequence ID" value="KFJ02280.1"/>
    <property type="molecule type" value="Genomic_DNA"/>
</dbReference>
<sequence length="1005" mass="115284">MPQVSIVIPAYNVGPYLQRCLDSVCNQTLHDIEIIVVDDASTDDTPEILQKAARQDHRIVALRHDENKGLHLARKTGVLAATGAYTLMLDGDDELDPNMCEQLVARFSGTHADMLHFGISVIGENGISATDAASFASFINAPSQLLHGSDILRATFDENNGQTMDWRATQRIFNTELLVRGFNAMTDTRLERAEDAYEMFVLCALADSCAPAEDIRGYRYHYGIGVTGVSQISAQRFREFCNQFHACITASEDFAKTHAAIDSIDDCLAGLKHKSIELLANDWLTRVPEEEKLAAAQQMNDVFGTDVTCREIWRFVRDRAYSYLDSNTLPEKQDEMFSWRSIAESIEDDGRPFSSSDRLKTMKAAALGHLTDIESRALKEQYDKQRIRIFVTTHKEVDKPQSDILQPVQVGPKTTRFPWAFQDDEGENIADKNPMYCELTTQYWAWKNVDADYYGFCHYRRYFDFSGVEHKENTYGEIMDDYIDAASIKRYGLDDESIKKAIAGADVVTTRWGDLREIIEGYGSPIKIYQHAPKLHLRDLRHMYDILCEIHPDYKTDADAFLHGHRSCFCNMFIMRKDIFQDYCAWLFPILQKFEETTDMSLYSKEALRTPGHLSERLLNIYLMHHQRIGSGWKVKELQCVHFTHPEPHHPLERLADEIDPTTVVPVVFAADNNYVPQLTTTIYSAMSNADPDRYYDVTVLQKDIAWENQERMRQFLLGRFKNLNLRFADVSREISGYDLTTSNAHISIETYYRFLIQKALPFYDKVLYLDSDIVINGDIAQLYDTELGDNLLAAVHDIDYQGNLNMNDGKRLKYTNEKLHMKHPFQYFQAGVLVLNTKEMRRAYSIKQWLDYASDPDFIYNDQDVLNAHCEGRVVFLDWSWNVVHDCANRVANVFSFAPNDSYDEYIASRKDPKIIHYAGFEKPWVKPDCDFAPVYWSYARQTPFYEQLIGKIVSPNAKPVGGPKPPRAVGEDNVLRKVVDPLAPIGSRRREVLKSFGRAVRGR</sequence>
<dbReference type="PANTHER" id="PTHR13778">
    <property type="entry name" value="GLYCOSYLTRANSFERASE 8 DOMAIN-CONTAINING PROTEIN"/>
    <property type="match status" value="1"/>
</dbReference>
<dbReference type="SUPFAM" id="SSF53448">
    <property type="entry name" value="Nucleotide-diphospho-sugar transferases"/>
    <property type="match status" value="2"/>
</dbReference>
<accession>A0A087E3C9</accession>
<organism evidence="6 7">
    <name type="scientific">Bifidobacterium thermacidophilum subsp. thermacidophilum</name>
    <dbReference type="NCBI Taxonomy" id="79262"/>
    <lineage>
        <taxon>Bacteria</taxon>
        <taxon>Bacillati</taxon>
        <taxon>Actinomycetota</taxon>
        <taxon>Actinomycetes</taxon>
        <taxon>Bifidobacteriales</taxon>
        <taxon>Bifidobacteriaceae</taxon>
        <taxon>Bifidobacterium</taxon>
    </lineage>
</organism>
<proteinExistence type="predicted"/>
<dbReference type="AlphaFoldDB" id="A0A087E3C9"/>
<reference evidence="6 7" key="1">
    <citation type="submission" date="2014-03" db="EMBL/GenBank/DDBJ databases">
        <title>Genomics of Bifidobacteria.</title>
        <authorList>
            <person name="Ventura M."/>
            <person name="Milani C."/>
            <person name="Lugli G.A."/>
        </authorList>
    </citation>
    <scope>NUCLEOTIDE SEQUENCE [LARGE SCALE GENOMIC DNA]</scope>
    <source>
        <strain evidence="6 7">LMG 21395</strain>
    </source>
</reference>
<dbReference type="RefSeq" id="WP_029576675.1">
    <property type="nucleotide sequence ID" value="NZ_JGZT01000007.1"/>
</dbReference>
<dbReference type="GO" id="GO:0046872">
    <property type="term" value="F:metal ion binding"/>
    <property type="evidence" value="ECO:0007669"/>
    <property type="project" value="UniProtKB-KW"/>
</dbReference>
<dbReference type="InterPro" id="IPR002495">
    <property type="entry name" value="Glyco_trans_8"/>
</dbReference>
<protein>
    <submittedName>
        <fullName evidence="6">Glycosyl transferase family protein</fullName>
        <ecNumber evidence="6">2.4.1.175</ecNumber>
        <ecNumber evidence="6">2.4.1.226</ecNumber>
    </submittedName>
</protein>
<gene>
    <name evidence="6" type="ORF">THER5_0454</name>
</gene>
<keyword evidence="2 6" id="KW-0808">Transferase</keyword>
<feature type="domain" description="DUF4422" evidence="5">
    <location>
        <begin position="388"/>
        <end position="626"/>
    </location>
</feature>
<feature type="domain" description="Glycosyltransferase 2-like" evidence="4">
    <location>
        <begin position="5"/>
        <end position="125"/>
    </location>
</feature>
<evidence type="ECO:0000256" key="3">
    <source>
        <dbReference type="ARBA" id="ARBA00022723"/>
    </source>
</evidence>
<dbReference type="GO" id="GO:0047238">
    <property type="term" value="F:glucuronosyl-N-acetylgalactosaminyl-proteoglycan 4-beta-N-acetylgalactosaminyltransferase activity"/>
    <property type="evidence" value="ECO:0007669"/>
    <property type="project" value="UniProtKB-EC"/>
</dbReference>
<evidence type="ECO:0000313" key="6">
    <source>
        <dbReference type="EMBL" id="KFJ02280.1"/>
    </source>
</evidence>
<dbReference type="InterPro" id="IPR029044">
    <property type="entry name" value="Nucleotide-diphossugar_trans"/>
</dbReference>
<dbReference type="EC" id="2.4.1.226" evidence="6"/>
<keyword evidence="1 6" id="KW-0328">Glycosyltransferase</keyword>
<dbReference type="Gene3D" id="3.90.550.10">
    <property type="entry name" value="Spore Coat Polysaccharide Biosynthesis Protein SpsA, Chain A"/>
    <property type="match status" value="2"/>
</dbReference>
<dbReference type="PANTHER" id="PTHR13778:SF47">
    <property type="entry name" value="LIPOPOLYSACCHARIDE 1,3-GALACTOSYLTRANSFERASE"/>
    <property type="match status" value="1"/>
</dbReference>
<evidence type="ECO:0000259" key="4">
    <source>
        <dbReference type="Pfam" id="PF00535"/>
    </source>
</evidence>
<evidence type="ECO:0000313" key="7">
    <source>
        <dbReference type="Proteomes" id="UP000029003"/>
    </source>
</evidence>
<dbReference type="InterPro" id="IPR001173">
    <property type="entry name" value="Glyco_trans_2-like"/>
</dbReference>
<evidence type="ECO:0000256" key="2">
    <source>
        <dbReference type="ARBA" id="ARBA00022679"/>
    </source>
</evidence>
<dbReference type="CDD" id="cd04194">
    <property type="entry name" value="GT8_A4GalT_like"/>
    <property type="match status" value="1"/>
</dbReference>
<dbReference type="GO" id="GO:0050510">
    <property type="term" value="F:N-acetylgalactosaminyl-proteoglycan 3-beta-glucuronosyltransferase activity"/>
    <property type="evidence" value="ECO:0007669"/>
    <property type="project" value="UniProtKB-EC"/>
</dbReference>
<dbReference type="Pfam" id="PF01501">
    <property type="entry name" value="Glyco_transf_8"/>
    <property type="match status" value="1"/>
</dbReference>
<dbReference type="InterPro" id="IPR050748">
    <property type="entry name" value="Glycosyltrans_8_dom-fam"/>
</dbReference>
<keyword evidence="3" id="KW-0479">Metal-binding</keyword>
<dbReference type="Pfam" id="PF00535">
    <property type="entry name" value="Glycos_transf_2"/>
    <property type="match status" value="1"/>
</dbReference>
<dbReference type="InterPro" id="IPR025536">
    <property type="entry name" value="DUF4422"/>
</dbReference>
<dbReference type="EC" id="2.4.1.175" evidence="6"/>
<dbReference type="Proteomes" id="UP000029003">
    <property type="component" value="Unassembled WGS sequence"/>
</dbReference>
<dbReference type="Pfam" id="PF14393">
    <property type="entry name" value="DUF4422"/>
    <property type="match status" value="1"/>
</dbReference>
<evidence type="ECO:0000256" key="1">
    <source>
        <dbReference type="ARBA" id="ARBA00022676"/>
    </source>
</evidence>
<dbReference type="OrthoDB" id="3183633at2"/>